<feature type="domain" description="NTF2" evidence="15">
    <location>
        <begin position="464"/>
        <end position="582"/>
    </location>
</feature>
<dbReference type="AlphaFoldDB" id="A0A068RV39"/>
<feature type="compositionally biased region" description="Polar residues" evidence="13">
    <location>
        <begin position="695"/>
        <end position="706"/>
    </location>
</feature>
<evidence type="ECO:0000256" key="11">
    <source>
        <dbReference type="ARBA" id="ARBA00049105"/>
    </source>
</evidence>
<dbReference type="GO" id="GO:0003729">
    <property type="term" value="F:mRNA binding"/>
    <property type="evidence" value="ECO:0007669"/>
    <property type="project" value="TreeGrafter"/>
</dbReference>
<dbReference type="Gene3D" id="3.30.70.330">
    <property type="match status" value="1"/>
</dbReference>
<dbReference type="Pfam" id="PF03828">
    <property type="entry name" value="PAP_assoc"/>
    <property type="match status" value="1"/>
</dbReference>
<comment type="similarity">
    <text evidence="1">Belongs to the DNA polymerase type-B-like family.</text>
</comment>
<dbReference type="SUPFAM" id="SSF81301">
    <property type="entry name" value="Nucleotidyltransferase"/>
    <property type="match status" value="1"/>
</dbReference>
<dbReference type="GO" id="GO:0010605">
    <property type="term" value="P:negative regulation of macromolecule metabolic process"/>
    <property type="evidence" value="ECO:0007669"/>
    <property type="project" value="UniProtKB-ARBA"/>
</dbReference>
<dbReference type="InterPro" id="IPR054708">
    <property type="entry name" value="MTPAP-like_central"/>
</dbReference>
<dbReference type="Gene3D" id="3.30.460.10">
    <property type="entry name" value="Beta Polymerase, domain 2"/>
    <property type="match status" value="1"/>
</dbReference>
<dbReference type="SMR" id="A0A068RV39"/>
<dbReference type="InterPro" id="IPR032710">
    <property type="entry name" value="NTF2-like_dom_sf"/>
</dbReference>
<evidence type="ECO:0000256" key="9">
    <source>
        <dbReference type="ARBA" id="ARBA00030790"/>
    </source>
</evidence>
<dbReference type="SUPFAM" id="SSF81631">
    <property type="entry name" value="PAP/OAS1 substrate-binding domain"/>
    <property type="match status" value="1"/>
</dbReference>
<gene>
    <name evidence="16" type="ORF">LCOR_04823.1</name>
</gene>
<evidence type="ECO:0000259" key="15">
    <source>
        <dbReference type="PROSITE" id="PS50177"/>
    </source>
</evidence>
<dbReference type="Pfam" id="PF22600">
    <property type="entry name" value="MTPAP-like_central"/>
    <property type="match status" value="1"/>
</dbReference>
<feature type="compositionally biased region" description="Basic and acidic residues" evidence="13">
    <location>
        <begin position="778"/>
        <end position="790"/>
    </location>
</feature>
<dbReference type="GO" id="GO:0034517">
    <property type="term" value="P:ribophagy"/>
    <property type="evidence" value="ECO:0007669"/>
    <property type="project" value="TreeGrafter"/>
</dbReference>
<feature type="compositionally biased region" description="Polar residues" evidence="13">
    <location>
        <begin position="386"/>
        <end position="396"/>
    </location>
</feature>
<feature type="compositionally biased region" description="Basic and acidic residues" evidence="13">
    <location>
        <begin position="673"/>
        <end position="694"/>
    </location>
</feature>
<dbReference type="InterPro" id="IPR012677">
    <property type="entry name" value="Nucleotide-bd_a/b_plait_sf"/>
</dbReference>
<dbReference type="GO" id="GO:0046872">
    <property type="term" value="F:metal ion binding"/>
    <property type="evidence" value="ECO:0007669"/>
    <property type="project" value="UniProtKB-KW"/>
</dbReference>
<dbReference type="FunFam" id="3.10.450.50:FF:000003">
    <property type="entry name" value="Nuclear transport factor 2 family protein"/>
    <property type="match status" value="1"/>
</dbReference>
<dbReference type="PROSITE" id="PS50177">
    <property type="entry name" value="NTF2_DOMAIN"/>
    <property type="match status" value="1"/>
</dbReference>
<accession>A0A068RV39</accession>
<feature type="compositionally biased region" description="Basic residues" evidence="13">
    <location>
        <begin position="373"/>
        <end position="382"/>
    </location>
</feature>
<evidence type="ECO:0000313" key="16">
    <source>
        <dbReference type="EMBL" id="CDH53477.1"/>
    </source>
</evidence>
<keyword evidence="17" id="KW-1185">Reference proteome</keyword>
<protein>
    <recommendedName>
        <fullName evidence="4">Speckle targeted PIP5K1A-regulated poly(A) polymerase</fullName>
        <ecNumber evidence="2">2.7.7.19</ecNumber>
        <ecNumber evidence="3">2.7.7.52</ecNumber>
    </recommendedName>
    <alternativeName>
        <fullName evidence="9">RNA-binding motif protein 21</fullName>
    </alternativeName>
    <alternativeName>
        <fullName evidence="10">U6 snRNA-specific terminal uridylyltransferase 1</fullName>
    </alternativeName>
</protein>
<evidence type="ECO:0000256" key="5">
    <source>
        <dbReference type="ARBA" id="ARBA00022695"/>
    </source>
</evidence>
<evidence type="ECO:0000256" key="1">
    <source>
        <dbReference type="ARBA" id="ARBA00008593"/>
    </source>
</evidence>
<feature type="region of interest" description="Disordered" evidence="13">
    <location>
        <begin position="647"/>
        <end position="790"/>
    </location>
</feature>
<feature type="compositionally biased region" description="Basic and acidic residues" evidence="13">
    <location>
        <begin position="398"/>
        <end position="418"/>
    </location>
</feature>
<dbReference type="InterPro" id="IPR002075">
    <property type="entry name" value="NTF2_dom"/>
</dbReference>
<dbReference type="SUPFAM" id="SSF54928">
    <property type="entry name" value="RNA-binding domain, RBD"/>
    <property type="match status" value="1"/>
</dbReference>
<dbReference type="InterPro" id="IPR002058">
    <property type="entry name" value="PAP_assoc"/>
</dbReference>
<evidence type="ECO:0000256" key="8">
    <source>
        <dbReference type="ARBA" id="ARBA00022884"/>
    </source>
</evidence>
<dbReference type="EMBL" id="CBTN010000017">
    <property type="protein sequence ID" value="CDH53477.1"/>
    <property type="molecule type" value="Genomic_DNA"/>
</dbReference>
<dbReference type="CDD" id="cd05402">
    <property type="entry name" value="NT_PAP_TUTase"/>
    <property type="match status" value="1"/>
</dbReference>
<dbReference type="EC" id="2.7.7.52" evidence="3"/>
<dbReference type="InterPro" id="IPR035979">
    <property type="entry name" value="RBD_domain_sf"/>
</dbReference>
<keyword evidence="6" id="KW-0479">Metal-binding</keyword>
<evidence type="ECO:0000256" key="4">
    <source>
        <dbReference type="ARBA" id="ARBA00021679"/>
    </source>
</evidence>
<comment type="catalytic activity">
    <reaction evidence="11">
        <text>RNA(n) + UTP = RNA(n)-3'-uridine ribonucleotide + diphosphate</text>
        <dbReference type="Rhea" id="RHEA:14785"/>
        <dbReference type="Rhea" id="RHEA-COMP:14527"/>
        <dbReference type="Rhea" id="RHEA-COMP:17348"/>
        <dbReference type="ChEBI" id="CHEBI:33019"/>
        <dbReference type="ChEBI" id="CHEBI:46398"/>
        <dbReference type="ChEBI" id="CHEBI:140395"/>
        <dbReference type="ChEBI" id="CHEBI:173116"/>
        <dbReference type="EC" id="2.7.7.52"/>
    </reaction>
</comment>
<feature type="region of interest" description="Disordered" evidence="13">
    <location>
        <begin position="861"/>
        <end position="905"/>
    </location>
</feature>
<evidence type="ECO:0000313" key="17">
    <source>
        <dbReference type="Proteomes" id="UP000027586"/>
    </source>
</evidence>
<dbReference type="InterPro" id="IPR018222">
    <property type="entry name" value="Nuclear_transport_factor_2_euk"/>
</dbReference>
<reference evidence="16" key="1">
    <citation type="submission" date="2013-08" db="EMBL/GenBank/DDBJ databases">
        <title>Gene expansion shapes genome architecture in the human pathogen Lichtheimia corymbifera: an evolutionary genomics analysis in the ancient terrestrial Mucorales (Mucoromycotina).</title>
        <authorList>
            <person name="Schwartze V.U."/>
            <person name="Winter S."/>
            <person name="Shelest E."/>
            <person name="Marcet-Houben M."/>
            <person name="Horn F."/>
            <person name="Wehner S."/>
            <person name="Hoffmann K."/>
            <person name="Riege K."/>
            <person name="Sammeth M."/>
            <person name="Nowrousian M."/>
            <person name="Valiante V."/>
            <person name="Linde J."/>
            <person name="Jacobsen I.D."/>
            <person name="Marz M."/>
            <person name="Brakhage A.A."/>
            <person name="Gabaldon T."/>
            <person name="Bocker S."/>
            <person name="Voigt K."/>
        </authorList>
    </citation>
    <scope>NUCLEOTIDE SEQUENCE [LARGE SCALE GENOMIC DNA]</scope>
    <source>
        <strain evidence="16">FSU 9682</strain>
    </source>
</reference>
<keyword evidence="16" id="KW-0645">Protease</keyword>
<keyword evidence="7" id="KW-0460">Magnesium</keyword>
<dbReference type="InterPro" id="IPR039539">
    <property type="entry name" value="Ras_GTPase_bind_prot"/>
</dbReference>
<dbReference type="Gene3D" id="3.10.450.50">
    <property type="match status" value="1"/>
</dbReference>
<dbReference type="GO" id="GO:0050265">
    <property type="term" value="F:RNA uridylyltransferase activity"/>
    <property type="evidence" value="ECO:0007669"/>
    <property type="project" value="UniProtKB-EC"/>
</dbReference>
<dbReference type="Gene3D" id="1.10.1410.10">
    <property type="match status" value="1"/>
</dbReference>
<dbReference type="GO" id="GO:1990904">
    <property type="term" value="C:ribonucleoprotein complex"/>
    <property type="evidence" value="ECO:0007669"/>
    <property type="project" value="TreeGrafter"/>
</dbReference>
<evidence type="ECO:0000259" key="14">
    <source>
        <dbReference type="PROSITE" id="PS50102"/>
    </source>
</evidence>
<dbReference type="PANTHER" id="PTHR10693">
    <property type="entry name" value="RAS GTPASE-ACTIVATING PROTEIN-BINDING PROTEIN"/>
    <property type="match status" value="1"/>
</dbReference>
<proteinExistence type="inferred from homology"/>
<dbReference type="Pfam" id="PF00076">
    <property type="entry name" value="RRM_1"/>
    <property type="match status" value="1"/>
</dbReference>
<dbReference type="GO" id="GO:0005829">
    <property type="term" value="C:cytosol"/>
    <property type="evidence" value="ECO:0007669"/>
    <property type="project" value="TreeGrafter"/>
</dbReference>
<dbReference type="CDD" id="cd00780">
    <property type="entry name" value="NTF2"/>
    <property type="match status" value="1"/>
</dbReference>
<evidence type="ECO:0000256" key="12">
    <source>
        <dbReference type="PROSITE-ProRule" id="PRU00176"/>
    </source>
</evidence>
<feature type="region of interest" description="Disordered" evidence="13">
    <location>
        <begin position="344"/>
        <end position="421"/>
    </location>
</feature>
<keyword evidence="16" id="KW-0378">Hydrolase</keyword>
<dbReference type="GO" id="GO:0008233">
    <property type="term" value="F:peptidase activity"/>
    <property type="evidence" value="ECO:0007669"/>
    <property type="project" value="UniProtKB-KW"/>
</dbReference>
<dbReference type="PANTHER" id="PTHR10693:SF20">
    <property type="entry name" value="AT27578P"/>
    <property type="match status" value="1"/>
</dbReference>
<evidence type="ECO:0000256" key="7">
    <source>
        <dbReference type="ARBA" id="ARBA00022842"/>
    </source>
</evidence>
<dbReference type="CDD" id="cd00590">
    <property type="entry name" value="RRM_SF"/>
    <property type="match status" value="1"/>
</dbReference>
<dbReference type="GO" id="GO:0006508">
    <property type="term" value="P:proteolysis"/>
    <property type="evidence" value="ECO:0007669"/>
    <property type="project" value="UniProtKB-KW"/>
</dbReference>
<dbReference type="STRING" id="1263082.A0A068RV39"/>
<dbReference type="VEuPathDB" id="FungiDB:LCOR_04823.1"/>
<keyword evidence="5" id="KW-0548">Nucleotidyltransferase</keyword>
<comment type="caution">
    <text evidence="16">The sequence shown here is derived from an EMBL/GenBank/DDBJ whole genome shotgun (WGS) entry which is preliminary data.</text>
</comment>
<evidence type="ECO:0000256" key="13">
    <source>
        <dbReference type="SAM" id="MobiDB-lite"/>
    </source>
</evidence>
<keyword evidence="8 12" id="KW-0694">RNA-binding</keyword>
<feature type="compositionally biased region" description="Gly residues" evidence="13">
    <location>
        <begin position="888"/>
        <end position="905"/>
    </location>
</feature>
<feature type="domain" description="RRM" evidence="14">
    <location>
        <begin position="792"/>
        <end position="870"/>
    </location>
</feature>
<organism evidence="16 17">
    <name type="scientific">Lichtheimia corymbifera JMRC:FSU:9682</name>
    <dbReference type="NCBI Taxonomy" id="1263082"/>
    <lineage>
        <taxon>Eukaryota</taxon>
        <taxon>Fungi</taxon>
        <taxon>Fungi incertae sedis</taxon>
        <taxon>Mucoromycota</taxon>
        <taxon>Mucoromycotina</taxon>
        <taxon>Mucoromycetes</taxon>
        <taxon>Mucorales</taxon>
        <taxon>Lichtheimiaceae</taxon>
        <taxon>Lichtheimia</taxon>
    </lineage>
</organism>
<keyword evidence="5" id="KW-0808">Transferase</keyword>
<dbReference type="EC" id="2.7.7.19" evidence="2"/>
<feature type="compositionally biased region" description="Basic and acidic residues" evidence="13">
    <location>
        <begin position="352"/>
        <end position="366"/>
    </location>
</feature>
<dbReference type="PROSITE" id="PS50102">
    <property type="entry name" value="RRM"/>
    <property type="match status" value="1"/>
</dbReference>
<dbReference type="Pfam" id="PF02136">
    <property type="entry name" value="NTF2"/>
    <property type="match status" value="1"/>
</dbReference>
<feature type="compositionally biased region" description="Low complexity" evidence="13">
    <location>
        <begin position="715"/>
        <end position="766"/>
    </location>
</feature>
<evidence type="ECO:0000256" key="6">
    <source>
        <dbReference type="ARBA" id="ARBA00022723"/>
    </source>
</evidence>
<dbReference type="OrthoDB" id="273917at2759"/>
<dbReference type="GO" id="GO:0016579">
    <property type="term" value="P:protein deubiquitination"/>
    <property type="evidence" value="ECO:0007669"/>
    <property type="project" value="TreeGrafter"/>
</dbReference>
<dbReference type="SUPFAM" id="SSF54427">
    <property type="entry name" value="NTF2-like"/>
    <property type="match status" value="1"/>
</dbReference>
<name>A0A068RV39_9FUNG</name>
<sequence length="905" mass="101549">MPADDFNYTKLSEELVDFVQYLAPTATEKRDRSYAFNEIKKVIEREVDSSEVHAFGSYETGLLLPSSDIDMRVALETELEPAQVKRLMLRLTKDFRRLSRRGFYRQVMFIPAKIPVIQMVVQPYRNEVSADISVANDTISSTRTLQWMQEHKALKPIYLFLKFVLLRIQLADDPNYCLISAKTSGLAGYSLVCMIVHYIKYQAKDSAIDPKAPDYLGRLLMGILEFYGSFDYTKKGLQFDDTEFFTKPDISEWKHPHKLIIHDPDQPDVNVARSTTTMDRIRAVLEWIRRTLLDTRQSAASLIGPLVASSWRFGARNREDKYRNDRIILTARDIELNIARPAKNFGQKRKRESSDNKEEGGYHSQRDNTNNTKKPRRWKQRREQRSPPTTSNQNNHPRVKERWSREYKARRRQEDRPSRYFLFSPPPRQVLICLYNMTATVSQPTQADVPVENGSKSPLASHEIGLIFVREYYTFLNKSPNKLYGFYGKDSFMVRGDEGQSSPSTAIQGQEEIRKKIEDLHFEDCRVLVSQVDSQISANNGILVQVLGEMCNMDGPLQKFSQTFFLAPQINGYYVLNDIFRFLKDEVNIDYYTCDEEKAAAAEIAEKDQEEQKEAADISTAKPITYPSVVESDSTAATTSSTPVIEAASVTTNTQSPVVAEEKPAPATTEKPAVADKSKVTEGKDQEKTKDQEQSSKAPKTWSNIAAGSDNKWGSSSSSSPSATAATATTTTPAAAAATTTTTTTATATPTTTTPATTTTNATPAAETKPSQGNKPSHGKDHGKDQTNKETTDVFLKNIKSLTTDQIKEAFTAEFGEVKSVTIPPGKPTGFLTFANPESCQKALKQRRVEVGEVQVIVEERRVPGRYPRHQQNGTGGSYERRFQQNRRGGGPPRGGKSRGGGNQK</sequence>
<evidence type="ECO:0000256" key="10">
    <source>
        <dbReference type="ARBA" id="ARBA00033036"/>
    </source>
</evidence>
<dbReference type="GO" id="GO:1990817">
    <property type="term" value="F:poly(A) RNA polymerase activity"/>
    <property type="evidence" value="ECO:0007669"/>
    <property type="project" value="UniProtKB-EC"/>
</dbReference>
<dbReference type="GO" id="GO:1990861">
    <property type="term" value="C:Ubp3-Bre5 deubiquitination complex"/>
    <property type="evidence" value="ECO:0007669"/>
    <property type="project" value="TreeGrafter"/>
</dbReference>
<evidence type="ECO:0000256" key="3">
    <source>
        <dbReference type="ARBA" id="ARBA00012472"/>
    </source>
</evidence>
<dbReference type="SMART" id="SM00360">
    <property type="entry name" value="RRM"/>
    <property type="match status" value="1"/>
</dbReference>
<evidence type="ECO:0000256" key="2">
    <source>
        <dbReference type="ARBA" id="ARBA00012388"/>
    </source>
</evidence>
<dbReference type="InterPro" id="IPR000504">
    <property type="entry name" value="RRM_dom"/>
</dbReference>
<dbReference type="InterPro" id="IPR043519">
    <property type="entry name" value="NT_sf"/>
</dbReference>
<dbReference type="Proteomes" id="UP000027586">
    <property type="component" value="Unassembled WGS sequence"/>
</dbReference>